<dbReference type="InterPro" id="IPR036426">
    <property type="entry name" value="Bulb-type_lectin_dom_sf"/>
</dbReference>
<dbReference type="SUPFAM" id="SSF51110">
    <property type="entry name" value="alpha-D-mannose-specific plant lectins"/>
    <property type="match status" value="1"/>
</dbReference>
<dbReference type="SMART" id="SM00108">
    <property type="entry name" value="B_lectin"/>
    <property type="match status" value="1"/>
</dbReference>
<dbReference type="Gene3D" id="2.90.10.10">
    <property type="entry name" value="Bulb-type lectin domain"/>
    <property type="match status" value="2"/>
</dbReference>
<name>A0A225D0E2_9BACT</name>
<dbReference type="AlphaFoldDB" id="A0A225D0E2"/>
<accession>A0A225D0E2</accession>
<comment type="caution">
    <text evidence="2">The sequence shown here is derived from an EMBL/GenBank/DDBJ whole genome shotgun (WGS) entry which is preliminary data.</text>
</comment>
<evidence type="ECO:0000313" key="2">
    <source>
        <dbReference type="EMBL" id="OWK34982.1"/>
    </source>
</evidence>
<proteinExistence type="predicted"/>
<sequence>MSAILAGEKLKAGESKYSPNGKYSLRMQNDGNLVWYCGDAAQWDSGTGGTKDSYCVVQEDGNFVVYGTRDGSKSALWSSNTNKGQYLKHMGGLSIFAACQDDGNLVVYMKQSDMKNLPLWDSCGVSKAATDRFDALAPKKMDSGYFGLPSPGETFQLSLAISQLGTGRVSVEIVPGNATAAGEQRASTESVKVKIEEGILDIEMFKDSIDILEGVVAEYTLERSYERTLTSQGSVSVEVGGKVTGSIGPKLLLGSAEVTAETRLKVEASLGMTVGTKETFTQKITVDGNKTPNLKVIWLHRYKKGVVTLPDGKEEPFLVCVGVRWKLKKE</sequence>
<gene>
    <name evidence="2" type="ORF">FRUB_09824</name>
</gene>
<dbReference type="InterPro" id="IPR001480">
    <property type="entry name" value="Bulb-type_lectin_dom"/>
</dbReference>
<organism evidence="2 3">
    <name type="scientific">Fimbriiglobus ruber</name>
    <dbReference type="NCBI Taxonomy" id="1908690"/>
    <lineage>
        <taxon>Bacteria</taxon>
        <taxon>Pseudomonadati</taxon>
        <taxon>Planctomycetota</taxon>
        <taxon>Planctomycetia</taxon>
        <taxon>Gemmatales</taxon>
        <taxon>Gemmataceae</taxon>
        <taxon>Fimbriiglobus</taxon>
    </lineage>
</organism>
<dbReference type="EMBL" id="NIDE01000019">
    <property type="protein sequence ID" value="OWK34982.1"/>
    <property type="molecule type" value="Genomic_DNA"/>
</dbReference>
<dbReference type="PROSITE" id="PS50927">
    <property type="entry name" value="BULB_LECTIN"/>
    <property type="match status" value="1"/>
</dbReference>
<keyword evidence="3" id="KW-1185">Reference proteome</keyword>
<protein>
    <submittedName>
        <fullName evidence="2">Xanthomonapepsin</fullName>
    </submittedName>
</protein>
<reference evidence="3" key="1">
    <citation type="submission" date="2017-06" db="EMBL/GenBank/DDBJ databases">
        <title>Genome analysis of Fimbriiglobus ruber SP5, the first member of the order Planctomycetales with confirmed chitinolytic capability.</title>
        <authorList>
            <person name="Ravin N.V."/>
            <person name="Rakitin A.L."/>
            <person name="Ivanova A.A."/>
            <person name="Beletsky A.V."/>
            <person name="Kulichevskaya I.S."/>
            <person name="Mardanov A.V."/>
            <person name="Dedysh S.N."/>
        </authorList>
    </citation>
    <scope>NUCLEOTIDE SEQUENCE [LARGE SCALE GENOMIC DNA]</scope>
    <source>
        <strain evidence="3">SP5</strain>
    </source>
</reference>
<dbReference type="Proteomes" id="UP000214646">
    <property type="component" value="Unassembled WGS sequence"/>
</dbReference>
<evidence type="ECO:0000259" key="1">
    <source>
        <dbReference type="PROSITE" id="PS50927"/>
    </source>
</evidence>
<feature type="domain" description="Bulb-type lectin" evidence="1">
    <location>
        <begin position="1"/>
        <end position="120"/>
    </location>
</feature>
<evidence type="ECO:0000313" key="3">
    <source>
        <dbReference type="Proteomes" id="UP000214646"/>
    </source>
</evidence>